<reference evidence="1" key="1">
    <citation type="journal article" date="2023" name="Plant J.">
        <title>The genome of the king protea, Protea cynaroides.</title>
        <authorList>
            <person name="Chang J."/>
            <person name="Duong T.A."/>
            <person name="Schoeman C."/>
            <person name="Ma X."/>
            <person name="Roodt D."/>
            <person name="Barker N."/>
            <person name="Li Z."/>
            <person name="Van de Peer Y."/>
            <person name="Mizrachi E."/>
        </authorList>
    </citation>
    <scope>NUCLEOTIDE SEQUENCE</scope>
    <source>
        <tissue evidence="1">Young leaves</tissue>
    </source>
</reference>
<protein>
    <submittedName>
        <fullName evidence="1">Uncharacterized protein</fullName>
    </submittedName>
</protein>
<dbReference type="AlphaFoldDB" id="A0A9Q0QMT3"/>
<accession>A0A9Q0QMT3</accession>
<dbReference type="Proteomes" id="UP001141806">
    <property type="component" value="Unassembled WGS sequence"/>
</dbReference>
<proteinExistence type="predicted"/>
<evidence type="ECO:0000313" key="1">
    <source>
        <dbReference type="EMBL" id="KAJ4965500.1"/>
    </source>
</evidence>
<gene>
    <name evidence="1" type="ORF">NE237_017349</name>
</gene>
<name>A0A9Q0QMT3_9MAGN</name>
<sequence length="128" mass="14886">MIFTLNLQKAIWCLLIPRMFEVSVFHQAYLLFRHKCYSFKGRLLHDSINRKRDDTNLTCPLEDIDWGCIPVLGELASNLASLSRTFLDSWLYHGAKACYGTSDRCIDTMFPTGPWFHLQTVHHHLMIA</sequence>
<evidence type="ECO:0000313" key="2">
    <source>
        <dbReference type="Proteomes" id="UP001141806"/>
    </source>
</evidence>
<dbReference type="EMBL" id="JAMYWD010000007">
    <property type="protein sequence ID" value="KAJ4965500.1"/>
    <property type="molecule type" value="Genomic_DNA"/>
</dbReference>
<keyword evidence="2" id="KW-1185">Reference proteome</keyword>
<comment type="caution">
    <text evidence="1">The sequence shown here is derived from an EMBL/GenBank/DDBJ whole genome shotgun (WGS) entry which is preliminary data.</text>
</comment>
<organism evidence="1 2">
    <name type="scientific">Protea cynaroides</name>
    <dbReference type="NCBI Taxonomy" id="273540"/>
    <lineage>
        <taxon>Eukaryota</taxon>
        <taxon>Viridiplantae</taxon>
        <taxon>Streptophyta</taxon>
        <taxon>Embryophyta</taxon>
        <taxon>Tracheophyta</taxon>
        <taxon>Spermatophyta</taxon>
        <taxon>Magnoliopsida</taxon>
        <taxon>Proteales</taxon>
        <taxon>Proteaceae</taxon>
        <taxon>Protea</taxon>
    </lineage>
</organism>